<evidence type="ECO:0000313" key="2">
    <source>
        <dbReference type="Proteomes" id="UP001222325"/>
    </source>
</evidence>
<dbReference type="EMBL" id="JARJCN010000020">
    <property type="protein sequence ID" value="KAJ7091468.1"/>
    <property type="molecule type" value="Genomic_DNA"/>
</dbReference>
<gene>
    <name evidence="1" type="ORF">B0H15DRAFT_238027</name>
</gene>
<organism evidence="1 2">
    <name type="scientific">Mycena belliarum</name>
    <dbReference type="NCBI Taxonomy" id="1033014"/>
    <lineage>
        <taxon>Eukaryota</taxon>
        <taxon>Fungi</taxon>
        <taxon>Dikarya</taxon>
        <taxon>Basidiomycota</taxon>
        <taxon>Agaricomycotina</taxon>
        <taxon>Agaricomycetes</taxon>
        <taxon>Agaricomycetidae</taxon>
        <taxon>Agaricales</taxon>
        <taxon>Marasmiineae</taxon>
        <taxon>Mycenaceae</taxon>
        <taxon>Mycena</taxon>
    </lineage>
</organism>
<keyword evidence="2" id="KW-1185">Reference proteome</keyword>
<sequence length="107" mass="11402">MTAYRPNQARILCNAANPILSLLWVLNVYCACTVRCASCIGRLLLTRSESLNGCCGYATYILPGGRQLAHNNERPSLGSLGPSVSVSSLLPSILVSDSDPDSSCLEK</sequence>
<dbReference type="Proteomes" id="UP001222325">
    <property type="component" value="Unassembled WGS sequence"/>
</dbReference>
<protein>
    <submittedName>
        <fullName evidence="1">Uncharacterized protein</fullName>
    </submittedName>
</protein>
<comment type="caution">
    <text evidence="1">The sequence shown here is derived from an EMBL/GenBank/DDBJ whole genome shotgun (WGS) entry which is preliminary data.</text>
</comment>
<accession>A0AAD6U6N9</accession>
<name>A0AAD6U6N9_9AGAR</name>
<proteinExistence type="predicted"/>
<dbReference type="AlphaFoldDB" id="A0AAD6U6N9"/>
<evidence type="ECO:0000313" key="1">
    <source>
        <dbReference type="EMBL" id="KAJ7091468.1"/>
    </source>
</evidence>
<reference evidence="1" key="1">
    <citation type="submission" date="2023-03" db="EMBL/GenBank/DDBJ databases">
        <title>Massive genome expansion in bonnet fungi (Mycena s.s.) driven by repeated elements and novel gene families across ecological guilds.</title>
        <authorList>
            <consortium name="Lawrence Berkeley National Laboratory"/>
            <person name="Harder C.B."/>
            <person name="Miyauchi S."/>
            <person name="Viragh M."/>
            <person name="Kuo A."/>
            <person name="Thoen E."/>
            <person name="Andreopoulos B."/>
            <person name="Lu D."/>
            <person name="Skrede I."/>
            <person name="Drula E."/>
            <person name="Henrissat B."/>
            <person name="Morin E."/>
            <person name="Kohler A."/>
            <person name="Barry K."/>
            <person name="LaButti K."/>
            <person name="Morin E."/>
            <person name="Salamov A."/>
            <person name="Lipzen A."/>
            <person name="Mereny Z."/>
            <person name="Hegedus B."/>
            <person name="Baldrian P."/>
            <person name="Stursova M."/>
            <person name="Weitz H."/>
            <person name="Taylor A."/>
            <person name="Grigoriev I.V."/>
            <person name="Nagy L.G."/>
            <person name="Martin F."/>
            <person name="Kauserud H."/>
        </authorList>
    </citation>
    <scope>NUCLEOTIDE SEQUENCE</scope>
    <source>
        <strain evidence="1">CBHHK173m</strain>
    </source>
</reference>